<dbReference type="PANTHER" id="PTHR21180">
    <property type="entry name" value="ENDONUCLEASE/EXONUCLEASE/PHOSPHATASE FAMILY DOMAIN-CONTAINING PROTEIN 1"/>
    <property type="match status" value="1"/>
</dbReference>
<dbReference type="Pfam" id="PF12836">
    <property type="entry name" value="HHH_3"/>
    <property type="match status" value="2"/>
</dbReference>
<keyword evidence="1" id="KW-1133">Transmembrane helix</keyword>
<dbReference type="Proteomes" id="UP001255246">
    <property type="component" value="Unassembled WGS sequence"/>
</dbReference>
<dbReference type="InterPro" id="IPR051675">
    <property type="entry name" value="Endo/Exo/Phosphatase_dom_1"/>
</dbReference>
<evidence type="ECO:0000313" key="2">
    <source>
        <dbReference type="EMBL" id="MDT0608363.1"/>
    </source>
</evidence>
<dbReference type="SUPFAM" id="SSF47781">
    <property type="entry name" value="RuvA domain 2-like"/>
    <property type="match status" value="2"/>
</dbReference>
<accession>A0ABU3ADV4</accession>
<gene>
    <name evidence="2" type="ORF">RM706_15080</name>
</gene>
<dbReference type="Gene3D" id="1.10.150.280">
    <property type="entry name" value="AF1531-like domain"/>
    <property type="match status" value="1"/>
</dbReference>
<evidence type="ECO:0000256" key="1">
    <source>
        <dbReference type="SAM" id="Phobius"/>
    </source>
</evidence>
<dbReference type="RefSeq" id="WP_311353050.1">
    <property type="nucleotide sequence ID" value="NZ_JAVRHR010000004.1"/>
</dbReference>
<organism evidence="2 3">
    <name type="scientific">Croceitalea rosinachiae</name>
    <dbReference type="NCBI Taxonomy" id="3075596"/>
    <lineage>
        <taxon>Bacteria</taxon>
        <taxon>Pseudomonadati</taxon>
        <taxon>Bacteroidota</taxon>
        <taxon>Flavobacteriia</taxon>
        <taxon>Flavobacteriales</taxon>
        <taxon>Flavobacteriaceae</taxon>
        <taxon>Croceitalea</taxon>
    </lineage>
</organism>
<protein>
    <submittedName>
        <fullName evidence="2">Helix-hairpin-helix domain-containing protein</fullName>
    </submittedName>
</protein>
<comment type="caution">
    <text evidence="2">The sequence shown here is derived from an EMBL/GenBank/DDBJ whole genome shotgun (WGS) entry which is preliminary data.</text>
</comment>
<dbReference type="PANTHER" id="PTHR21180:SF32">
    <property type="entry name" value="ENDONUCLEASE_EXONUCLEASE_PHOSPHATASE FAMILY DOMAIN-CONTAINING PROTEIN 1"/>
    <property type="match status" value="1"/>
</dbReference>
<dbReference type="EMBL" id="JAVRHR010000004">
    <property type="protein sequence ID" value="MDT0608363.1"/>
    <property type="molecule type" value="Genomic_DNA"/>
</dbReference>
<keyword evidence="1" id="KW-0812">Transmembrane</keyword>
<keyword evidence="3" id="KW-1185">Reference proteome</keyword>
<dbReference type="Gene3D" id="1.10.150.320">
    <property type="entry name" value="Photosystem II 12 kDa extrinsic protein"/>
    <property type="match status" value="1"/>
</dbReference>
<keyword evidence="1" id="KW-0472">Membrane</keyword>
<sequence length="291" mass="33530">MKSHFKFNKQERSGILFLLLLIILFQGIYFFVKSQPFSNKNTKVILNEAEQAKIDSLKIVVSKDSGFKIYPFNPNFITDYKGYTLGMSPAEIDRLHTFRKTESYVNSAKQFQEATKVSDSLLNVISPYFKFPEWIDKSKPSVANKTNTFPNKIVPSTQKVIKDLNSLTAQELKTIYGIGDKLSARIIKFRDRLGGFIINEQLYDVYGLEKEVADRVLKRFQILNQPIITKININTASTAEIAKLVYIPYKVANRIVEQREFNGRINSFDQLLEIDGFPKEKLDRITLYLSL</sequence>
<name>A0ABU3ADV4_9FLAO</name>
<proteinExistence type="predicted"/>
<dbReference type="InterPro" id="IPR010994">
    <property type="entry name" value="RuvA_2-like"/>
</dbReference>
<reference evidence="2 3" key="1">
    <citation type="submission" date="2023-09" db="EMBL/GenBank/DDBJ databases">
        <authorList>
            <person name="Rey-Velasco X."/>
        </authorList>
    </citation>
    <scope>NUCLEOTIDE SEQUENCE [LARGE SCALE GENOMIC DNA]</scope>
    <source>
        <strain evidence="2 3">F388</strain>
    </source>
</reference>
<feature type="transmembrane region" description="Helical" evidence="1">
    <location>
        <begin position="12"/>
        <end position="32"/>
    </location>
</feature>
<evidence type="ECO:0000313" key="3">
    <source>
        <dbReference type="Proteomes" id="UP001255246"/>
    </source>
</evidence>